<sequence>MKGTILASTFCLVLLAGCSNSEGKAEPTAVSEKKVEKELTQEEKDKKFAENVASASTLDEAVSRAAPKLGVEFQDKEKDSVSLGASGLIWWAQDHLVWSSFDKIPSTTYNEFRKDPFSEKGKKICADVRVSEIYTIRDKDNVSYFATLVDRKVPSQFYQAVLLKSTKNIVEGSKVRFCGIALENYQYKNIAAKYTNSIFIVGILDIPTNK</sequence>
<protein>
    <recommendedName>
        <fullName evidence="5">Lipoprotein</fullName>
    </recommendedName>
</protein>
<evidence type="ECO:0000313" key="3">
    <source>
        <dbReference type="EMBL" id="CAB1222433.1"/>
    </source>
</evidence>
<dbReference type="RefSeq" id="WP_174560808.1">
    <property type="nucleotide sequence ID" value="NZ_CADDTS010000049.1"/>
</dbReference>
<reference evidence="3 4" key="1">
    <citation type="submission" date="2020-02" db="EMBL/GenBank/DDBJ databases">
        <authorList>
            <person name="Chaudhuri R."/>
        </authorList>
    </citation>
    <scope>NUCLEOTIDE SEQUENCE [LARGE SCALE GENOMIC DNA]</scope>
    <source>
        <strain evidence="3">SFB21</strain>
    </source>
</reference>
<dbReference type="PROSITE" id="PS51257">
    <property type="entry name" value="PROKAR_LIPOPROTEIN"/>
    <property type="match status" value="1"/>
</dbReference>
<organism evidence="3 4">
    <name type="scientific">Acinetobacter bouvetii</name>
    <dbReference type="NCBI Taxonomy" id="202951"/>
    <lineage>
        <taxon>Bacteria</taxon>
        <taxon>Pseudomonadati</taxon>
        <taxon>Pseudomonadota</taxon>
        <taxon>Gammaproteobacteria</taxon>
        <taxon>Moraxellales</taxon>
        <taxon>Moraxellaceae</taxon>
        <taxon>Acinetobacter</taxon>
    </lineage>
</organism>
<feature type="compositionally biased region" description="Basic and acidic residues" evidence="1">
    <location>
        <begin position="31"/>
        <end position="42"/>
    </location>
</feature>
<evidence type="ECO:0008006" key="5">
    <source>
        <dbReference type="Google" id="ProtNLM"/>
    </source>
</evidence>
<evidence type="ECO:0000256" key="2">
    <source>
        <dbReference type="SAM" id="SignalP"/>
    </source>
</evidence>
<evidence type="ECO:0000313" key="4">
    <source>
        <dbReference type="Proteomes" id="UP000489961"/>
    </source>
</evidence>
<comment type="caution">
    <text evidence="3">The sequence shown here is derived from an EMBL/GenBank/DDBJ whole genome shotgun (WGS) entry which is preliminary data.</text>
</comment>
<accession>A0A811GE01</accession>
<feature type="chain" id="PRO_5032872173" description="Lipoprotein" evidence="2">
    <location>
        <begin position="22"/>
        <end position="210"/>
    </location>
</feature>
<feature type="region of interest" description="Disordered" evidence="1">
    <location>
        <begin position="22"/>
        <end position="42"/>
    </location>
</feature>
<dbReference type="EMBL" id="CADDTS010000049">
    <property type="protein sequence ID" value="CAB1222433.1"/>
    <property type="molecule type" value="Genomic_DNA"/>
</dbReference>
<evidence type="ECO:0000256" key="1">
    <source>
        <dbReference type="SAM" id="MobiDB-lite"/>
    </source>
</evidence>
<proteinExistence type="predicted"/>
<dbReference type="Proteomes" id="UP000489961">
    <property type="component" value="Unassembled WGS sequence"/>
</dbReference>
<name>A0A811GE01_9GAMM</name>
<feature type="signal peptide" evidence="2">
    <location>
        <begin position="1"/>
        <end position="21"/>
    </location>
</feature>
<dbReference type="AlphaFoldDB" id="A0A811GE01"/>
<gene>
    <name evidence="3" type="ORF">SFB21_3115</name>
</gene>
<keyword evidence="2" id="KW-0732">Signal</keyword>